<proteinExistence type="predicted"/>
<feature type="transmembrane region" description="Helical" evidence="1">
    <location>
        <begin position="211"/>
        <end position="228"/>
    </location>
</feature>
<sequence>MRPTRVLLTVFVVAGTLSALAALVSADRAAAQSALVASAALIGYVLVVGPAAPRVRPALAAGIALLALPTAVELWRGSAEPATRRLLIPFYAPLDGAAASTGRPALPPPILDQWRQALDQERLASVALLLGILCLAVAVLALPVRQRRKATVLARGVAVLLLVVVGADVWSRVDGEPLLGLLGAGWPALLATVAAAAVLAVSASRADRTGLVPLGALLVTVSAAVALHDLVRGWSTWWRFANPDDSVFLSAGVATSLAGLVDVSAALLATVTLAGPLLLAVGALRAARTAAGPT</sequence>
<evidence type="ECO:0000256" key="1">
    <source>
        <dbReference type="SAM" id="Phobius"/>
    </source>
</evidence>
<feature type="chain" id="PRO_5046198024" evidence="2">
    <location>
        <begin position="22"/>
        <end position="294"/>
    </location>
</feature>
<keyword evidence="2" id="KW-0732">Signal</keyword>
<dbReference type="Proteomes" id="UP001339911">
    <property type="component" value="Unassembled WGS sequence"/>
</dbReference>
<feature type="transmembrane region" description="Helical" evidence="1">
    <location>
        <begin position="177"/>
        <end position="199"/>
    </location>
</feature>
<accession>A0ABU7S707</accession>
<feature type="transmembrane region" description="Helical" evidence="1">
    <location>
        <begin position="248"/>
        <end position="281"/>
    </location>
</feature>
<feature type="transmembrane region" description="Helical" evidence="1">
    <location>
        <begin position="58"/>
        <end position="75"/>
    </location>
</feature>
<keyword evidence="1" id="KW-1133">Transmembrane helix</keyword>
<feature type="signal peptide" evidence="2">
    <location>
        <begin position="1"/>
        <end position="21"/>
    </location>
</feature>
<dbReference type="RefSeq" id="WP_331206131.1">
    <property type="nucleotide sequence ID" value="NZ_JAZGQL010000002.1"/>
</dbReference>
<dbReference type="EMBL" id="JAZGQL010000002">
    <property type="protein sequence ID" value="MEE6305733.1"/>
    <property type="molecule type" value="Genomic_DNA"/>
</dbReference>
<evidence type="ECO:0000313" key="4">
    <source>
        <dbReference type="Proteomes" id="UP001339911"/>
    </source>
</evidence>
<evidence type="ECO:0000313" key="3">
    <source>
        <dbReference type="EMBL" id="MEE6305733.1"/>
    </source>
</evidence>
<feature type="transmembrane region" description="Helical" evidence="1">
    <location>
        <begin position="152"/>
        <end position="171"/>
    </location>
</feature>
<keyword evidence="1" id="KW-0472">Membrane</keyword>
<comment type="caution">
    <text evidence="3">The sequence shown here is derived from an EMBL/GenBank/DDBJ whole genome shotgun (WGS) entry which is preliminary data.</text>
</comment>
<reference evidence="3 4" key="1">
    <citation type="submission" date="2024-01" db="EMBL/GenBank/DDBJ databases">
        <title>Genome insights into Plantactinospora veratri sp. nov.</title>
        <authorList>
            <person name="Wang L."/>
        </authorList>
    </citation>
    <scope>NUCLEOTIDE SEQUENCE [LARGE SCALE GENOMIC DNA]</scope>
    <source>
        <strain evidence="3 4">NEAU-FHS4</strain>
    </source>
</reference>
<protein>
    <submittedName>
        <fullName evidence="3">Uncharacterized protein</fullName>
    </submittedName>
</protein>
<name>A0ABU7S707_9ACTN</name>
<keyword evidence="1" id="KW-0812">Transmembrane</keyword>
<organism evidence="3 4">
    <name type="scientific">Plantactinospora veratri</name>
    <dbReference type="NCBI Taxonomy" id="1436122"/>
    <lineage>
        <taxon>Bacteria</taxon>
        <taxon>Bacillati</taxon>
        <taxon>Actinomycetota</taxon>
        <taxon>Actinomycetes</taxon>
        <taxon>Micromonosporales</taxon>
        <taxon>Micromonosporaceae</taxon>
        <taxon>Plantactinospora</taxon>
    </lineage>
</organism>
<evidence type="ECO:0000256" key="2">
    <source>
        <dbReference type="SAM" id="SignalP"/>
    </source>
</evidence>
<gene>
    <name evidence="3" type="ORF">V1634_02645</name>
</gene>
<feature type="transmembrane region" description="Helical" evidence="1">
    <location>
        <begin position="31"/>
        <end position="51"/>
    </location>
</feature>
<feature type="transmembrane region" description="Helical" evidence="1">
    <location>
        <begin position="123"/>
        <end position="145"/>
    </location>
</feature>
<keyword evidence="4" id="KW-1185">Reference proteome</keyword>